<name>A0A1M5I3M5_9HYPH</name>
<organism evidence="4 5">
    <name type="scientific">Kaistia soli DSM 19436</name>
    <dbReference type="NCBI Taxonomy" id="1122133"/>
    <lineage>
        <taxon>Bacteria</taxon>
        <taxon>Pseudomonadati</taxon>
        <taxon>Pseudomonadota</taxon>
        <taxon>Alphaproteobacteria</taxon>
        <taxon>Hyphomicrobiales</taxon>
        <taxon>Kaistiaceae</taxon>
        <taxon>Kaistia</taxon>
    </lineage>
</organism>
<dbReference type="InterPro" id="IPR036390">
    <property type="entry name" value="WH_DNA-bd_sf"/>
</dbReference>
<proteinExistence type="inferred from homology"/>
<evidence type="ECO:0000256" key="3">
    <source>
        <dbReference type="ARBA" id="ARBA00022764"/>
    </source>
</evidence>
<keyword evidence="4" id="KW-0762">Sugar transport</keyword>
<keyword evidence="3" id="KW-0574">Periplasm</keyword>
<dbReference type="Pfam" id="PF01547">
    <property type="entry name" value="SBP_bac_1"/>
    <property type="match status" value="1"/>
</dbReference>
<dbReference type="EMBL" id="FQUP01000004">
    <property type="protein sequence ID" value="SHG22821.1"/>
    <property type="molecule type" value="Genomic_DNA"/>
</dbReference>
<accession>A0A1M5I3M5</accession>
<evidence type="ECO:0000313" key="4">
    <source>
        <dbReference type="EMBL" id="SHG22821.1"/>
    </source>
</evidence>
<reference evidence="4 5" key="1">
    <citation type="submission" date="2016-11" db="EMBL/GenBank/DDBJ databases">
        <authorList>
            <person name="Jaros S."/>
            <person name="Januszkiewicz K."/>
            <person name="Wedrychowicz H."/>
        </authorList>
    </citation>
    <scope>NUCLEOTIDE SEQUENCE [LARGE SCALE GENOMIC DNA]</scope>
    <source>
        <strain evidence="4 5">DSM 19436</strain>
    </source>
</reference>
<comment type="subcellular location">
    <subcellularLocation>
        <location evidence="1">Periplasm</location>
    </subcellularLocation>
</comment>
<keyword evidence="5" id="KW-1185">Reference proteome</keyword>
<evidence type="ECO:0000256" key="2">
    <source>
        <dbReference type="ARBA" id="ARBA00008520"/>
    </source>
</evidence>
<dbReference type="PANTHER" id="PTHR43649:SF12">
    <property type="entry name" value="DIACETYLCHITOBIOSE BINDING PROTEIN DASA"/>
    <property type="match status" value="1"/>
</dbReference>
<dbReference type="InterPro" id="IPR006059">
    <property type="entry name" value="SBP"/>
</dbReference>
<gene>
    <name evidence="4" type="ORF">SAMN02745157_3731</name>
</gene>
<dbReference type="SUPFAM" id="SSF53850">
    <property type="entry name" value="Periplasmic binding protein-like II"/>
    <property type="match status" value="1"/>
</dbReference>
<dbReference type="Gene3D" id="1.10.10.10">
    <property type="entry name" value="Winged helix-like DNA-binding domain superfamily/Winged helix DNA-binding domain"/>
    <property type="match status" value="1"/>
</dbReference>
<dbReference type="OrthoDB" id="9770625at2"/>
<dbReference type="GO" id="GO:0042597">
    <property type="term" value="C:periplasmic space"/>
    <property type="evidence" value="ECO:0007669"/>
    <property type="project" value="UniProtKB-SubCell"/>
</dbReference>
<dbReference type="InterPro" id="IPR036388">
    <property type="entry name" value="WH-like_DNA-bd_sf"/>
</dbReference>
<dbReference type="Proteomes" id="UP000184485">
    <property type="component" value="Unassembled WGS sequence"/>
</dbReference>
<dbReference type="SUPFAM" id="SSF46785">
    <property type="entry name" value="Winged helix' DNA-binding domain"/>
    <property type="match status" value="1"/>
</dbReference>
<dbReference type="Gene3D" id="3.40.190.10">
    <property type="entry name" value="Periplasmic binding protein-like II"/>
    <property type="match status" value="2"/>
</dbReference>
<dbReference type="PANTHER" id="PTHR43649">
    <property type="entry name" value="ARABINOSE-BINDING PROTEIN-RELATED"/>
    <property type="match status" value="1"/>
</dbReference>
<dbReference type="AlphaFoldDB" id="A0A1M5I3M5"/>
<evidence type="ECO:0000256" key="1">
    <source>
        <dbReference type="ARBA" id="ARBA00004418"/>
    </source>
</evidence>
<comment type="similarity">
    <text evidence="2">Belongs to the bacterial solute-binding protein 1 family.</text>
</comment>
<protein>
    <submittedName>
        <fullName evidence="4">Multiple sugar transport system substrate-binding protein</fullName>
    </submittedName>
</protein>
<sequence length="589" mass="63588">MVSARSTRRTSVGIPEGPYEAPEAIHIDARSNLEAQQVADFVDRVHTQSRLRLLVDEDVRAIGLVLELLRNHFAGRLTTPTSLARASGLTHGTAIRTIGELLLHGLIVRRPRTETGRSFSLHPSTELLARWYGLAKEMRAIAGNLAAGRPSRASAGMESTEALIPPLAVLDAKLNLPRGLRVLVHADPTFMAMNALKRQFELILGVEIQSRALSIDRLRKAIVANGSQRVSDYDVLACDLPWFGEMAGSGLLLPLDELVAEGGIDIGDFVPDAVASARWNAVQYGLPVMSTAEMLVYRTDLLTEAGVAPPRTLAELLVAARILHRPDRGVYGIAWNGGRGTALGHTFMTIMAAHGCPIVELPKTADGYDGEAGAMMPLRPAFLSAEARDTAEFLRALMPLSPPEILSMAWYDRARAFASGRSAMAYSHTLLAHLYERDQESPAFGRTGHLPHPRGPNGRHIAPLGGYALAIPANIAPERIPAAWQALSLLTSAGAAKLYILNGSLASPRFSVNRDPDVAAISPVIGVVDQMARQRVLRMWPRPPIRGISQVIQIAGEEIHDMLLGLKSPATALTDAQRRAESIVTPAAF</sequence>
<evidence type="ECO:0000313" key="5">
    <source>
        <dbReference type="Proteomes" id="UP000184485"/>
    </source>
</evidence>
<dbReference type="InterPro" id="IPR050490">
    <property type="entry name" value="Bact_solute-bd_prot1"/>
</dbReference>
<dbReference type="STRING" id="1122133.SAMN02745157_3731"/>
<keyword evidence="4" id="KW-0813">Transport</keyword>